<reference evidence="1" key="2">
    <citation type="submission" date="2023-01" db="EMBL/GenBank/DDBJ databases">
        <title>Draft genome sequence of Maritalea porphyrae strain NBRC 107169.</title>
        <authorList>
            <person name="Sun Q."/>
            <person name="Mori K."/>
        </authorList>
    </citation>
    <scope>NUCLEOTIDE SEQUENCE</scope>
    <source>
        <strain evidence="1">NBRC 107169</strain>
    </source>
</reference>
<gene>
    <name evidence="1" type="ORF">GCM10007879_10660</name>
</gene>
<dbReference type="RefSeq" id="WP_284362578.1">
    <property type="nucleotide sequence ID" value="NZ_BSNI01000002.1"/>
</dbReference>
<accession>A0ABQ5UQ90</accession>
<dbReference type="EMBL" id="BSNI01000002">
    <property type="protein sequence ID" value="GLQ16817.1"/>
    <property type="molecule type" value="Genomic_DNA"/>
</dbReference>
<protein>
    <submittedName>
        <fullName evidence="1">Uncharacterized protein</fullName>
    </submittedName>
</protein>
<keyword evidence="2" id="KW-1185">Reference proteome</keyword>
<organism evidence="1 2">
    <name type="scientific">Maritalea porphyrae</name>
    <dbReference type="NCBI Taxonomy" id="880732"/>
    <lineage>
        <taxon>Bacteria</taxon>
        <taxon>Pseudomonadati</taxon>
        <taxon>Pseudomonadota</taxon>
        <taxon>Alphaproteobacteria</taxon>
        <taxon>Hyphomicrobiales</taxon>
        <taxon>Devosiaceae</taxon>
        <taxon>Maritalea</taxon>
    </lineage>
</organism>
<reference evidence="1" key="1">
    <citation type="journal article" date="2014" name="Int. J. Syst. Evol. Microbiol.">
        <title>Complete genome of a new Firmicutes species belonging to the dominant human colonic microbiota ('Ruminococcus bicirculans') reveals two chromosomes and a selective capacity to utilize plant glucans.</title>
        <authorList>
            <consortium name="NISC Comparative Sequencing Program"/>
            <person name="Wegmann U."/>
            <person name="Louis P."/>
            <person name="Goesmann A."/>
            <person name="Henrissat B."/>
            <person name="Duncan S.H."/>
            <person name="Flint H.J."/>
        </authorList>
    </citation>
    <scope>NUCLEOTIDE SEQUENCE</scope>
    <source>
        <strain evidence="1">NBRC 107169</strain>
    </source>
</reference>
<name>A0ABQ5UQ90_9HYPH</name>
<evidence type="ECO:0000313" key="1">
    <source>
        <dbReference type="EMBL" id="GLQ16817.1"/>
    </source>
</evidence>
<sequence length="268" mass="29425">MSNRLSEILAGFREENAEETYGAYYQFCATANLDAVGAANALEQIVSWIADADRAIAKSYGLLMLGGLVDCGKLQAKTSMPLIAEQFVRQADRISEFDVLNGEYRFVHFVSHFAYLAGSLCTQFADQKQGVEAIVFALVDLYLRAPSAYWCGEELLLARVIVDANMVEQKRDELFAKLVPIGAPQDADGWDAAAARQWQAARIEENHKRQLVMALNAVNQKRANEVPVSPVATLVDAHYGAMFGSIGPASSAGRCNFLSLHFETTHQV</sequence>
<proteinExistence type="predicted"/>
<comment type="caution">
    <text evidence="1">The sequence shown here is derived from an EMBL/GenBank/DDBJ whole genome shotgun (WGS) entry which is preliminary data.</text>
</comment>
<evidence type="ECO:0000313" key="2">
    <source>
        <dbReference type="Proteomes" id="UP001161405"/>
    </source>
</evidence>
<dbReference type="Proteomes" id="UP001161405">
    <property type="component" value="Unassembled WGS sequence"/>
</dbReference>